<dbReference type="GO" id="GO:0016020">
    <property type="term" value="C:membrane"/>
    <property type="evidence" value="ECO:0007669"/>
    <property type="project" value="UniProtKB-SubCell"/>
</dbReference>
<dbReference type="AlphaFoldDB" id="A0A4S8ZJA8"/>
<name>A0A4S8ZJA8_AURPU</name>
<comment type="caution">
    <text evidence="7">The sequence shown here is derived from an EMBL/GenBank/DDBJ whole genome shotgun (WGS) entry which is preliminary data.</text>
</comment>
<protein>
    <submittedName>
        <fullName evidence="7">Amino acid transporter</fullName>
    </submittedName>
</protein>
<dbReference type="EMBL" id="QZAN01000010">
    <property type="protein sequence ID" value="THW65973.1"/>
    <property type="molecule type" value="Genomic_DNA"/>
</dbReference>
<evidence type="ECO:0000313" key="7">
    <source>
        <dbReference type="EMBL" id="THW65973.1"/>
    </source>
</evidence>
<feature type="transmembrane region" description="Helical" evidence="6">
    <location>
        <begin position="423"/>
        <end position="443"/>
    </location>
</feature>
<comment type="subcellular location">
    <subcellularLocation>
        <location evidence="1">Membrane</location>
        <topology evidence="1">Multi-pass membrane protein</topology>
    </subcellularLocation>
</comment>
<feature type="transmembrane region" description="Helical" evidence="6">
    <location>
        <begin position="167"/>
        <end position="190"/>
    </location>
</feature>
<feature type="transmembrane region" description="Helical" evidence="6">
    <location>
        <begin position="449"/>
        <end position="472"/>
    </location>
</feature>
<evidence type="ECO:0000256" key="2">
    <source>
        <dbReference type="ARBA" id="ARBA00022448"/>
    </source>
</evidence>
<evidence type="ECO:0000313" key="8">
    <source>
        <dbReference type="Proteomes" id="UP000310421"/>
    </source>
</evidence>
<evidence type="ECO:0000256" key="5">
    <source>
        <dbReference type="ARBA" id="ARBA00023136"/>
    </source>
</evidence>
<accession>A0A4S8ZJA8</accession>
<evidence type="ECO:0000256" key="1">
    <source>
        <dbReference type="ARBA" id="ARBA00004141"/>
    </source>
</evidence>
<feature type="transmembrane region" description="Helical" evidence="6">
    <location>
        <begin position="321"/>
        <end position="343"/>
    </location>
</feature>
<evidence type="ECO:0000256" key="4">
    <source>
        <dbReference type="ARBA" id="ARBA00022989"/>
    </source>
</evidence>
<dbReference type="InterPro" id="IPR002293">
    <property type="entry name" value="AA/rel_permease1"/>
</dbReference>
<dbReference type="PANTHER" id="PTHR45649">
    <property type="entry name" value="AMINO-ACID PERMEASE BAT1"/>
    <property type="match status" value="1"/>
</dbReference>
<dbReference type="Proteomes" id="UP000310421">
    <property type="component" value="Unassembled WGS sequence"/>
</dbReference>
<feature type="transmembrane region" description="Helical" evidence="6">
    <location>
        <begin position="85"/>
        <end position="107"/>
    </location>
</feature>
<feature type="transmembrane region" description="Helical" evidence="6">
    <location>
        <begin position="210"/>
        <end position="231"/>
    </location>
</feature>
<feature type="transmembrane region" description="Helical" evidence="6">
    <location>
        <begin position="243"/>
        <end position="261"/>
    </location>
</feature>
<gene>
    <name evidence="7" type="ORF">D6D20_01768</name>
</gene>
<keyword evidence="2" id="KW-0813">Transport</keyword>
<feature type="transmembrane region" description="Helical" evidence="6">
    <location>
        <begin position="281"/>
        <end position="300"/>
    </location>
</feature>
<organism evidence="7 8">
    <name type="scientific">Aureobasidium pullulans</name>
    <name type="common">Black yeast</name>
    <name type="synonym">Pullularia pullulans</name>
    <dbReference type="NCBI Taxonomy" id="5580"/>
    <lineage>
        <taxon>Eukaryota</taxon>
        <taxon>Fungi</taxon>
        <taxon>Dikarya</taxon>
        <taxon>Ascomycota</taxon>
        <taxon>Pezizomycotina</taxon>
        <taxon>Dothideomycetes</taxon>
        <taxon>Dothideomycetidae</taxon>
        <taxon>Dothideales</taxon>
        <taxon>Saccotheciaceae</taxon>
        <taxon>Aureobasidium</taxon>
    </lineage>
</organism>
<dbReference type="GO" id="GO:0022857">
    <property type="term" value="F:transmembrane transporter activity"/>
    <property type="evidence" value="ECO:0007669"/>
    <property type="project" value="InterPro"/>
</dbReference>
<feature type="transmembrane region" description="Helical" evidence="6">
    <location>
        <begin position="113"/>
        <end position="137"/>
    </location>
</feature>
<dbReference type="PANTHER" id="PTHR45649:SF2">
    <property type="entry name" value="ACID PERMEASE, PUTATIVE-RELATED"/>
    <property type="match status" value="1"/>
</dbReference>
<dbReference type="Pfam" id="PF13520">
    <property type="entry name" value="AA_permease_2"/>
    <property type="match status" value="1"/>
</dbReference>
<keyword evidence="5 6" id="KW-0472">Membrane</keyword>
<sequence length="560" mass="61262">MARLSNTSFSLADCSREPLLSTDMSSTAIEMDSIKHSSSVQTASSFEHQIEDGEDAATIEATKGGTKDDDYDMRRMGKLQELRRNFRFVSIWGFSLLLGNAWVVALISSNVTLANGGLAGGVWMFLVVAVGMFFCMLSMAEMASMAPTAGGQYHWVSEFAPPKYQRFLSYIVGWMCVLGWQAAMCASAYTPALNIQGLIALNIEGYTLPGWHAALMTIGIVIICIFINTVAIKKLPLLEGFMLLFFFFSFFTIIVVLWVMAERTPAKKVFTEFSDNMGWGNVGLSTLVGILSPFTTLLGSDSACHLSEELKDASWVLPRSMAATAVVNYALGFVTVITLMFTLGGSVESVLDTKFGQGYIQVFYNAVQSKAGASGLTAIVCVLLFFTAINQVTTTSRQLFAFARDGGLPFSAFLGRVRPGMDIPLNACTVTVVLTVLISLIVIGSNTAFNVITSLSSVGLLTSYIICIGCMARKRILKESLLPSRFSLGRWGLAINLIAITFLSFCWVMLFFPSRPHPDAKDMNWTILIYGITWIAAVVYYKFKGKYDYAGPVEGISKDY</sequence>
<evidence type="ECO:0000256" key="3">
    <source>
        <dbReference type="ARBA" id="ARBA00022692"/>
    </source>
</evidence>
<feature type="transmembrane region" description="Helical" evidence="6">
    <location>
        <begin position="524"/>
        <end position="541"/>
    </location>
</feature>
<keyword evidence="3 6" id="KW-0812">Transmembrane</keyword>
<dbReference type="Gene3D" id="1.20.1740.10">
    <property type="entry name" value="Amino acid/polyamine transporter I"/>
    <property type="match status" value="1"/>
</dbReference>
<dbReference type="PIRSF" id="PIRSF006060">
    <property type="entry name" value="AA_transporter"/>
    <property type="match status" value="1"/>
</dbReference>
<reference evidence="7 8" key="1">
    <citation type="submission" date="2018-10" db="EMBL/GenBank/DDBJ databases">
        <title>Fifty Aureobasidium pullulans genomes reveal a recombining polyextremotolerant generalist.</title>
        <authorList>
            <person name="Gostincar C."/>
            <person name="Turk M."/>
            <person name="Zajc J."/>
            <person name="Gunde-Cimerman N."/>
        </authorList>
    </citation>
    <scope>NUCLEOTIDE SEQUENCE [LARGE SCALE GENOMIC DNA]</scope>
    <source>
        <strain evidence="7 8">EXF-10751</strain>
    </source>
</reference>
<evidence type="ECO:0000256" key="6">
    <source>
        <dbReference type="SAM" id="Phobius"/>
    </source>
</evidence>
<feature type="transmembrane region" description="Helical" evidence="6">
    <location>
        <begin position="371"/>
        <end position="389"/>
    </location>
</feature>
<proteinExistence type="predicted"/>
<feature type="transmembrane region" description="Helical" evidence="6">
    <location>
        <begin position="493"/>
        <end position="512"/>
    </location>
</feature>
<keyword evidence="4 6" id="KW-1133">Transmembrane helix</keyword>